<evidence type="ECO:0000313" key="2">
    <source>
        <dbReference type="EMBL" id="GII33927.1"/>
    </source>
</evidence>
<dbReference type="AlphaFoldDB" id="A0A8J3TZ31"/>
<name>A0A8J3TZ31_9ACTN</name>
<feature type="compositionally biased region" description="Polar residues" evidence="1">
    <location>
        <begin position="36"/>
        <end position="53"/>
    </location>
</feature>
<evidence type="ECO:0000313" key="3">
    <source>
        <dbReference type="Proteomes" id="UP000650628"/>
    </source>
</evidence>
<feature type="compositionally biased region" description="Polar residues" evidence="1">
    <location>
        <begin position="65"/>
        <end position="76"/>
    </location>
</feature>
<comment type="caution">
    <text evidence="2">The sequence shown here is derived from an EMBL/GenBank/DDBJ whole genome shotgun (WGS) entry which is preliminary data.</text>
</comment>
<proteinExistence type="predicted"/>
<dbReference type="EMBL" id="BOOO01000044">
    <property type="protein sequence ID" value="GII33927.1"/>
    <property type="molecule type" value="Genomic_DNA"/>
</dbReference>
<protein>
    <submittedName>
        <fullName evidence="2">Uncharacterized protein</fullName>
    </submittedName>
</protein>
<sequence length="120" mass="12698">MSRHFAEDPPAGAVITTRRPALALLLVVISGVTASPHASASAVTPRVGTTATSIDDRGPVRNGNGVRNKNYSAVRSPTIMRGQQNVSISISGRTNTQSALCKRGRHACNISQRIRTSHGR</sequence>
<gene>
    <name evidence="2" type="ORF">Pmi06nite_73690</name>
</gene>
<keyword evidence="3" id="KW-1185">Reference proteome</keyword>
<accession>A0A8J3TZ31</accession>
<dbReference type="Proteomes" id="UP000650628">
    <property type="component" value="Unassembled WGS sequence"/>
</dbReference>
<dbReference type="RefSeq" id="WP_239114445.1">
    <property type="nucleotide sequence ID" value="NZ_BOOO01000044.1"/>
</dbReference>
<feature type="region of interest" description="Disordered" evidence="1">
    <location>
        <begin position="36"/>
        <end position="76"/>
    </location>
</feature>
<evidence type="ECO:0000256" key="1">
    <source>
        <dbReference type="SAM" id="MobiDB-lite"/>
    </source>
</evidence>
<reference evidence="2 3" key="1">
    <citation type="submission" date="2021-01" db="EMBL/GenBank/DDBJ databases">
        <title>Whole genome shotgun sequence of Planotetraspora mira NBRC 15435.</title>
        <authorList>
            <person name="Komaki H."/>
            <person name="Tamura T."/>
        </authorList>
    </citation>
    <scope>NUCLEOTIDE SEQUENCE [LARGE SCALE GENOMIC DNA]</scope>
    <source>
        <strain evidence="2 3">NBRC 15435</strain>
    </source>
</reference>
<organism evidence="2 3">
    <name type="scientific">Planotetraspora mira</name>
    <dbReference type="NCBI Taxonomy" id="58121"/>
    <lineage>
        <taxon>Bacteria</taxon>
        <taxon>Bacillati</taxon>
        <taxon>Actinomycetota</taxon>
        <taxon>Actinomycetes</taxon>
        <taxon>Streptosporangiales</taxon>
        <taxon>Streptosporangiaceae</taxon>
        <taxon>Planotetraspora</taxon>
    </lineage>
</organism>